<comment type="caution">
    <text evidence="2">The sequence shown here is derived from an EMBL/GenBank/DDBJ whole genome shotgun (WGS) entry which is preliminary data.</text>
</comment>
<dbReference type="InterPro" id="IPR005467">
    <property type="entry name" value="His_kinase_dom"/>
</dbReference>
<sequence length="338" mass="38746">MNISLIKKIIFLYMLVALIYFTIHKDIINSVILIIPCILIFNIKDSKNKKDNDIDILKKAINNIPGFKKDDAKDLTSYIDAVNEYTTKLRSELRFHKKDSKKMEEELFLLKEAINKEGYDKKANSNGNKICASIIDKKNNDLKNIIISFNQISDICKRFLSKDDALKINELKQSLKKMQNDFLKTHLFLNLFSNNLKLKKKKFTIKELYDSLNDAIIEISEKRNIRIVFKDETNGKKVYNDLTLLKKGILELIENSINSSSAGSTVIIRSSSTSDDLEIAIIDSGRGCSKKDIPLNIEDIHNDKIGLNIVLGICEIMNIEIRFIHNIEEGMTVKLNLK</sequence>
<dbReference type="EMBL" id="PKTG01000064">
    <property type="protein sequence ID" value="PLX18389.1"/>
    <property type="molecule type" value="Genomic_DNA"/>
</dbReference>
<gene>
    <name evidence="2" type="ORF">C0601_05050</name>
</gene>
<evidence type="ECO:0000259" key="1">
    <source>
        <dbReference type="PROSITE" id="PS50109"/>
    </source>
</evidence>
<evidence type="ECO:0000313" key="2">
    <source>
        <dbReference type="EMBL" id="PLX18389.1"/>
    </source>
</evidence>
<name>A0A2N5ZI89_MUIH1</name>
<dbReference type="InterPro" id="IPR003594">
    <property type="entry name" value="HATPase_dom"/>
</dbReference>
<dbReference type="Proteomes" id="UP000234857">
    <property type="component" value="Unassembled WGS sequence"/>
</dbReference>
<dbReference type="Gene3D" id="3.30.565.10">
    <property type="entry name" value="Histidine kinase-like ATPase, C-terminal domain"/>
    <property type="match status" value="1"/>
</dbReference>
<dbReference type="SUPFAM" id="SSF55874">
    <property type="entry name" value="ATPase domain of HSP90 chaperone/DNA topoisomerase II/histidine kinase"/>
    <property type="match status" value="1"/>
</dbReference>
<dbReference type="InterPro" id="IPR036890">
    <property type="entry name" value="HATPase_C_sf"/>
</dbReference>
<reference evidence="2 3" key="1">
    <citation type="submission" date="2017-11" db="EMBL/GenBank/DDBJ databases">
        <title>Genome-resolved metagenomics identifies genetic mobility, metabolic interactions, and unexpected diversity in perchlorate-reducing communities.</title>
        <authorList>
            <person name="Barnum T.P."/>
            <person name="Figueroa I.A."/>
            <person name="Carlstrom C.I."/>
            <person name="Lucas L.N."/>
            <person name="Engelbrektson A.L."/>
            <person name="Coates J.D."/>
        </authorList>
    </citation>
    <scope>NUCLEOTIDE SEQUENCE [LARGE SCALE GENOMIC DNA]</scope>
    <source>
        <strain evidence="2">BM706</strain>
    </source>
</reference>
<proteinExistence type="predicted"/>
<dbReference type="PROSITE" id="PS50109">
    <property type="entry name" value="HIS_KIN"/>
    <property type="match status" value="1"/>
</dbReference>
<protein>
    <recommendedName>
        <fullName evidence="1">Histidine kinase domain-containing protein</fullName>
    </recommendedName>
</protein>
<organism evidence="2 3">
    <name type="scientific">Muiribacterium halophilum</name>
    <dbReference type="NCBI Taxonomy" id="2053465"/>
    <lineage>
        <taxon>Bacteria</taxon>
        <taxon>Candidatus Muiribacteriota</taxon>
        <taxon>Candidatus Muiribacteriia</taxon>
        <taxon>Candidatus Muiribacteriales</taxon>
        <taxon>Candidatus Muiribacteriaceae</taxon>
        <taxon>Candidatus Muiribacterium</taxon>
    </lineage>
</organism>
<accession>A0A2N5ZI89</accession>
<dbReference type="Pfam" id="PF02518">
    <property type="entry name" value="HATPase_c"/>
    <property type="match status" value="1"/>
</dbReference>
<dbReference type="AlphaFoldDB" id="A0A2N5ZI89"/>
<evidence type="ECO:0000313" key="3">
    <source>
        <dbReference type="Proteomes" id="UP000234857"/>
    </source>
</evidence>
<feature type="domain" description="Histidine kinase" evidence="1">
    <location>
        <begin position="168"/>
        <end position="338"/>
    </location>
</feature>